<feature type="domain" description="RNA polymerase sigma-70 region 2" evidence="5">
    <location>
        <begin position="17"/>
        <end position="76"/>
    </location>
</feature>
<dbReference type="OrthoDB" id="8589148at2"/>
<dbReference type="InterPro" id="IPR013325">
    <property type="entry name" value="RNA_pol_sigma_r2"/>
</dbReference>
<evidence type="ECO:0000256" key="1">
    <source>
        <dbReference type="ARBA" id="ARBA00010641"/>
    </source>
</evidence>
<dbReference type="InterPro" id="IPR039425">
    <property type="entry name" value="RNA_pol_sigma-70-like"/>
</dbReference>
<dbReference type="Pfam" id="PF04542">
    <property type="entry name" value="Sigma70_r2"/>
    <property type="match status" value="1"/>
</dbReference>
<evidence type="ECO:0000256" key="2">
    <source>
        <dbReference type="ARBA" id="ARBA00023015"/>
    </source>
</evidence>
<reference evidence="7 8" key="1">
    <citation type="submission" date="2016-03" db="EMBL/GenBank/DDBJ databases">
        <authorList>
            <consortium name="Pathogen Informatics"/>
        </authorList>
    </citation>
    <scope>NUCLEOTIDE SEQUENCE [LARGE SCALE GENOMIC DNA]</scope>
    <source>
        <strain evidence="7 8">NCTC13364</strain>
    </source>
</reference>
<dbReference type="SUPFAM" id="SSF88946">
    <property type="entry name" value="Sigma2 domain of RNA polymerase sigma factors"/>
    <property type="match status" value="1"/>
</dbReference>
<sequence length="168" mass="19300">MTFPRPTVLDYLTQRYASLKTLLTRRLGNPDLASDALHDTYIRLQGMDALPEREQPGAYLVRVATNIARDMQRKDSHTVSGEEVEAALQRLADSGPDPAQAAQARIDLDILTRLVERMPERRRVIMIMVHWEGIARNEVAQRLGISRRTLETELQRAHERLAEFFREP</sequence>
<evidence type="ECO:0000256" key="3">
    <source>
        <dbReference type="ARBA" id="ARBA00023082"/>
    </source>
</evidence>
<dbReference type="AlphaFoldDB" id="A0A157QAV4"/>
<dbReference type="PANTHER" id="PTHR43133:SF63">
    <property type="entry name" value="RNA POLYMERASE SIGMA FACTOR FECI-RELATED"/>
    <property type="match status" value="1"/>
</dbReference>
<organism evidence="7 8">
    <name type="scientific">Bordetella ansorpii</name>
    <dbReference type="NCBI Taxonomy" id="288768"/>
    <lineage>
        <taxon>Bacteria</taxon>
        <taxon>Pseudomonadati</taxon>
        <taxon>Pseudomonadota</taxon>
        <taxon>Betaproteobacteria</taxon>
        <taxon>Burkholderiales</taxon>
        <taxon>Alcaligenaceae</taxon>
        <taxon>Bordetella</taxon>
    </lineage>
</organism>
<dbReference type="InterPro" id="IPR013324">
    <property type="entry name" value="RNA_pol_sigma_r3/r4-like"/>
</dbReference>
<evidence type="ECO:0000256" key="4">
    <source>
        <dbReference type="ARBA" id="ARBA00023163"/>
    </source>
</evidence>
<protein>
    <submittedName>
        <fullName evidence="7">ECF family sigma factor</fullName>
    </submittedName>
</protein>
<evidence type="ECO:0000259" key="6">
    <source>
        <dbReference type="Pfam" id="PF08281"/>
    </source>
</evidence>
<dbReference type="SUPFAM" id="SSF88659">
    <property type="entry name" value="Sigma3 and sigma4 domains of RNA polymerase sigma factors"/>
    <property type="match status" value="1"/>
</dbReference>
<dbReference type="InterPro" id="IPR036388">
    <property type="entry name" value="WH-like_DNA-bd_sf"/>
</dbReference>
<evidence type="ECO:0000313" key="7">
    <source>
        <dbReference type="EMBL" id="SAI42676.1"/>
    </source>
</evidence>
<dbReference type="InterPro" id="IPR007627">
    <property type="entry name" value="RNA_pol_sigma70_r2"/>
</dbReference>
<keyword evidence="4" id="KW-0804">Transcription</keyword>
<feature type="domain" description="RNA polymerase sigma factor 70 region 4 type 2" evidence="6">
    <location>
        <begin position="109"/>
        <end position="160"/>
    </location>
</feature>
<dbReference type="Proteomes" id="UP000077037">
    <property type="component" value="Unassembled WGS sequence"/>
</dbReference>
<dbReference type="Gene3D" id="1.10.1740.10">
    <property type="match status" value="1"/>
</dbReference>
<dbReference type="GO" id="GO:0016987">
    <property type="term" value="F:sigma factor activity"/>
    <property type="evidence" value="ECO:0007669"/>
    <property type="project" value="UniProtKB-KW"/>
</dbReference>
<dbReference type="NCBIfam" id="TIGR02937">
    <property type="entry name" value="sigma70-ECF"/>
    <property type="match status" value="1"/>
</dbReference>
<accession>A0A157QAV4</accession>
<dbReference type="Gene3D" id="1.10.10.10">
    <property type="entry name" value="Winged helix-like DNA-binding domain superfamily/Winged helix DNA-binding domain"/>
    <property type="match status" value="1"/>
</dbReference>
<dbReference type="GO" id="GO:0006352">
    <property type="term" value="P:DNA-templated transcription initiation"/>
    <property type="evidence" value="ECO:0007669"/>
    <property type="project" value="InterPro"/>
</dbReference>
<dbReference type="InterPro" id="IPR013249">
    <property type="entry name" value="RNA_pol_sigma70_r4_t2"/>
</dbReference>
<dbReference type="PANTHER" id="PTHR43133">
    <property type="entry name" value="RNA POLYMERASE ECF-TYPE SIGMA FACTO"/>
    <property type="match status" value="1"/>
</dbReference>
<keyword evidence="2" id="KW-0805">Transcription regulation</keyword>
<name>A0A157QAV4_9BORD</name>
<dbReference type="RefSeq" id="WP_066415680.1">
    <property type="nucleotide sequence ID" value="NZ_FKBS01000017.1"/>
</dbReference>
<gene>
    <name evidence="7" type="primary">fecI_12</name>
    <name evidence="7" type="ORF">SAMEA1982600_03454</name>
</gene>
<dbReference type="EMBL" id="FKBS01000017">
    <property type="protein sequence ID" value="SAI42676.1"/>
    <property type="molecule type" value="Genomic_DNA"/>
</dbReference>
<dbReference type="InterPro" id="IPR014284">
    <property type="entry name" value="RNA_pol_sigma-70_dom"/>
</dbReference>
<proteinExistence type="inferred from homology"/>
<evidence type="ECO:0000313" key="8">
    <source>
        <dbReference type="Proteomes" id="UP000077037"/>
    </source>
</evidence>
<dbReference type="GO" id="GO:0003677">
    <property type="term" value="F:DNA binding"/>
    <property type="evidence" value="ECO:0007669"/>
    <property type="project" value="InterPro"/>
</dbReference>
<evidence type="ECO:0000259" key="5">
    <source>
        <dbReference type="Pfam" id="PF04542"/>
    </source>
</evidence>
<keyword evidence="3" id="KW-0731">Sigma factor</keyword>
<comment type="similarity">
    <text evidence="1">Belongs to the sigma-70 factor family. ECF subfamily.</text>
</comment>
<dbReference type="Pfam" id="PF08281">
    <property type="entry name" value="Sigma70_r4_2"/>
    <property type="match status" value="1"/>
</dbReference>